<dbReference type="EMBL" id="JAFJYH010000217">
    <property type="protein sequence ID" value="KAG4415577.1"/>
    <property type="molecule type" value="Genomic_DNA"/>
</dbReference>
<dbReference type="Proteomes" id="UP000664132">
    <property type="component" value="Unassembled WGS sequence"/>
</dbReference>
<dbReference type="OrthoDB" id="5421886at2759"/>
<organism evidence="2 3">
    <name type="scientific">Cadophora malorum</name>
    <dbReference type="NCBI Taxonomy" id="108018"/>
    <lineage>
        <taxon>Eukaryota</taxon>
        <taxon>Fungi</taxon>
        <taxon>Dikarya</taxon>
        <taxon>Ascomycota</taxon>
        <taxon>Pezizomycotina</taxon>
        <taxon>Leotiomycetes</taxon>
        <taxon>Helotiales</taxon>
        <taxon>Ploettnerulaceae</taxon>
        <taxon>Cadophora</taxon>
    </lineage>
</organism>
<proteinExistence type="predicted"/>
<comment type="caution">
    <text evidence="2">The sequence shown here is derived from an EMBL/GenBank/DDBJ whole genome shotgun (WGS) entry which is preliminary data.</text>
</comment>
<keyword evidence="3" id="KW-1185">Reference proteome</keyword>
<accession>A0A8H7TAJ6</accession>
<evidence type="ECO:0000313" key="2">
    <source>
        <dbReference type="EMBL" id="KAG4415577.1"/>
    </source>
</evidence>
<keyword evidence="1" id="KW-1133">Transmembrane helix</keyword>
<evidence type="ECO:0000256" key="1">
    <source>
        <dbReference type="SAM" id="Phobius"/>
    </source>
</evidence>
<sequence>MSACPPQSDSPLSVAANWIGIVTFITTTIGGLTIFYTIFKAYEKAQDDLIEYGQAMSTSSREWIADIETMEPMLLRRASDGPASGRQLLDSALGLILQVRKLAKRLDAALNAGVTKKRRGLLGFVDVYRLAQSSEVSNAMKELQRIAPSLLAMKMNLILM</sequence>
<keyword evidence="1" id="KW-0812">Transmembrane</keyword>
<feature type="transmembrane region" description="Helical" evidence="1">
    <location>
        <begin position="15"/>
        <end position="39"/>
    </location>
</feature>
<dbReference type="AlphaFoldDB" id="A0A8H7TAJ6"/>
<gene>
    <name evidence="2" type="ORF">IFR04_011297</name>
</gene>
<protein>
    <submittedName>
        <fullName evidence="2">Uncharacterized protein</fullName>
    </submittedName>
</protein>
<evidence type="ECO:0000313" key="3">
    <source>
        <dbReference type="Proteomes" id="UP000664132"/>
    </source>
</evidence>
<reference evidence="2" key="1">
    <citation type="submission" date="2021-02" db="EMBL/GenBank/DDBJ databases">
        <title>Genome sequence Cadophora malorum strain M34.</title>
        <authorList>
            <person name="Stefanovic E."/>
            <person name="Vu D."/>
            <person name="Scully C."/>
            <person name="Dijksterhuis J."/>
            <person name="Roader J."/>
            <person name="Houbraken J."/>
        </authorList>
    </citation>
    <scope>NUCLEOTIDE SEQUENCE</scope>
    <source>
        <strain evidence="2">M34</strain>
    </source>
</reference>
<keyword evidence="1" id="KW-0472">Membrane</keyword>
<name>A0A8H7TAJ6_9HELO</name>